<sequence>VAAVFGREASYNVEQVASPSQTHRLKAKGKADSIGDLRPVGFSELYRVDVRYQRVNENVAAHAVEFIKLLQSRGKKMFSPFQKLLYLLYKPEMRCVDEVLKWKQKVSG</sequence>
<dbReference type="AlphaFoldDB" id="A0A3P9N5L7"/>
<accession>A0A3P9N5L7</accession>
<dbReference type="Proteomes" id="UP000242638">
    <property type="component" value="Unassembled WGS sequence"/>
</dbReference>
<protein>
    <submittedName>
        <fullName evidence="1">Uncharacterized protein</fullName>
    </submittedName>
</protein>
<dbReference type="Ensembl" id="ENSPRET00000004911.1">
    <property type="protein sequence ID" value="ENSPREP00000004845.1"/>
    <property type="gene ID" value="ENSPREG00000003378.1"/>
</dbReference>
<organism evidence="1 2">
    <name type="scientific">Poecilia reticulata</name>
    <name type="common">Guppy</name>
    <name type="synonym">Acanthophacelus reticulatus</name>
    <dbReference type="NCBI Taxonomy" id="8081"/>
    <lineage>
        <taxon>Eukaryota</taxon>
        <taxon>Metazoa</taxon>
        <taxon>Chordata</taxon>
        <taxon>Craniata</taxon>
        <taxon>Vertebrata</taxon>
        <taxon>Euteleostomi</taxon>
        <taxon>Actinopterygii</taxon>
        <taxon>Neopterygii</taxon>
        <taxon>Teleostei</taxon>
        <taxon>Neoteleostei</taxon>
        <taxon>Acanthomorphata</taxon>
        <taxon>Ovalentaria</taxon>
        <taxon>Atherinomorphae</taxon>
        <taxon>Cyprinodontiformes</taxon>
        <taxon>Poeciliidae</taxon>
        <taxon>Poeciliinae</taxon>
        <taxon>Poecilia</taxon>
    </lineage>
</organism>
<reference evidence="1" key="3">
    <citation type="submission" date="2025-09" db="UniProtKB">
        <authorList>
            <consortium name="Ensembl"/>
        </authorList>
    </citation>
    <scope>IDENTIFICATION</scope>
    <source>
        <strain evidence="1">Guanapo</strain>
    </source>
</reference>
<evidence type="ECO:0000313" key="2">
    <source>
        <dbReference type="Proteomes" id="UP000242638"/>
    </source>
</evidence>
<keyword evidence="2" id="KW-1185">Reference proteome</keyword>
<reference evidence="2" key="1">
    <citation type="submission" date="2013-11" db="EMBL/GenBank/DDBJ databases">
        <title>The genomic landscape of the Guanapo guppy.</title>
        <authorList>
            <person name="Kuenstner A."/>
            <person name="Dreyer C."/>
        </authorList>
    </citation>
    <scope>NUCLEOTIDE SEQUENCE</scope>
    <source>
        <strain evidence="2">Guanapo</strain>
    </source>
</reference>
<evidence type="ECO:0000313" key="1">
    <source>
        <dbReference type="Ensembl" id="ENSPREP00000004845.1"/>
    </source>
</evidence>
<reference evidence="1" key="2">
    <citation type="submission" date="2025-08" db="UniProtKB">
        <authorList>
            <consortium name="Ensembl"/>
        </authorList>
    </citation>
    <scope>IDENTIFICATION</scope>
    <source>
        <strain evidence="1">Guanapo</strain>
    </source>
</reference>
<proteinExistence type="predicted"/>
<name>A0A3P9N5L7_POERE</name>